<dbReference type="Proteomes" id="UP000223364">
    <property type="component" value="Unassembled WGS sequence"/>
</dbReference>
<gene>
    <name evidence="2" type="ORF">COF57_27950</name>
</gene>
<name>A0A2C4PVI7_9BACI</name>
<feature type="coiled-coil region" evidence="1">
    <location>
        <begin position="39"/>
        <end position="70"/>
    </location>
</feature>
<dbReference type="EMBL" id="NUSP01000037">
    <property type="protein sequence ID" value="PHD56233.1"/>
    <property type="molecule type" value="Genomic_DNA"/>
</dbReference>
<comment type="caution">
    <text evidence="2">The sequence shown here is derived from an EMBL/GenBank/DDBJ whole genome shotgun (WGS) entry which is preliminary data.</text>
</comment>
<dbReference type="AlphaFoldDB" id="A0A2C4PVI7"/>
<evidence type="ECO:0000313" key="2">
    <source>
        <dbReference type="EMBL" id="PHD56233.1"/>
    </source>
</evidence>
<dbReference type="RefSeq" id="WP_098816117.1">
    <property type="nucleotide sequence ID" value="NZ_NUSP01000037.1"/>
</dbReference>
<sequence>MSLFKRVVKLLFVFGLIFSGIAGFNTSKVSADSKEVNYQDLTSEQLKEINEKLEEMKNDINLQLSEGKEDVFSSRKVSFSDEPLIMAFNSVDNFNGNGFALAAQQKKNFSGYVANTFPGAGFKHTVSGWFLYGSGKVGNYDYDPDLTGPLYSKSNSTKANRLDDSVVRITSSGTFKALKYAPVEYTTKVVIELYGSGTYRVVTAKIN</sequence>
<reference evidence="2 3" key="1">
    <citation type="submission" date="2017-09" db="EMBL/GenBank/DDBJ databases">
        <title>Large-scale bioinformatics analysis of Bacillus genomes uncovers conserved roles of natural products in bacterial physiology.</title>
        <authorList>
            <consortium name="Agbiome Team Llc"/>
            <person name="Bleich R.M."/>
            <person name="Grubbs K.J."/>
            <person name="Santa Maria K.C."/>
            <person name="Allen S.E."/>
            <person name="Farag S."/>
            <person name="Shank E.A."/>
            <person name="Bowers A."/>
        </authorList>
    </citation>
    <scope>NUCLEOTIDE SEQUENCE [LARGE SCALE GENOMIC DNA]</scope>
    <source>
        <strain evidence="2 3">AFS044295</strain>
    </source>
</reference>
<organism evidence="2 3">
    <name type="scientific">Bacillus wiedmannii</name>
    <dbReference type="NCBI Taxonomy" id="1890302"/>
    <lineage>
        <taxon>Bacteria</taxon>
        <taxon>Bacillati</taxon>
        <taxon>Bacillota</taxon>
        <taxon>Bacilli</taxon>
        <taxon>Bacillales</taxon>
        <taxon>Bacillaceae</taxon>
        <taxon>Bacillus</taxon>
        <taxon>Bacillus cereus group</taxon>
    </lineage>
</organism>
<evidence type="ECO:0000313" key="3">
    <source>
        <dbReference type="Proteomes" id="UP000223364"/>
    </source>
</evidence>
<proteinExistence type="predicted"/>
<protein>
    <submittedName>
        <fullName evidence="2">Uncharacterized protein</fullName>
    </submittedName>
</protein>
<accession>A0A2C4PVI7</accession>
<evidence type="ECO:0000256" key="1">
    <source>
        <dbReference type="SAM" id="Coils"/>
    </source>
</evidence>
<keyword evidence="1" id="KW-0175">Coiled coil</keyword>